<reference evidence="2 3" key="1">
    <citation type="submission" date="2019-05" db="EMBL/GenBank/DDBJ databases">
        <authorList>
            <consortium name="Pathogen Informatics"/>
        </authorList>
    </citation>
    <scope>NUCLEOTIDE SEQUENCE [LARGE SCALE GENOMIC DNA]</scope>
    <source>
        <strain evidence="2 3">NCTC11189</strain>
    </source>
</reference>
<accession>A0A4U9XZW4</accession>
<gene>
    <name evidence="2" type="ORF">NCTC11189_00271</name>
</gene>
<proteinExistence type="predicted"/>
<dbReference type="RefSeq" id="WP_143951953.1">
    <property type="nucleotide sequence ID" value="NZ_CABEHV010000004.1"/>
</dbReference>
<dbReference type="Proteomes" id="UP000387692">
    <property type="component" value="Unassembled WGS sequence"/>
</dbReference>
<organism evidence="2 3">
    <name type="scientific">Streptococcus mitis</name>
    <dbReference type="NCBI Taxonomy" id="28037"/>
    <lineage>
        <taxon>Bacteria</taxon>
        <taxon>Bacillati</taxon>
        <taxon>Bacillota</taxon>
        <taxon>Bacilli</taxon>
        <taxon>Lactobacillales</taxon>
        <taxon>Streptococcaceae</taxon>
        <taxon>Streptococcus</taxon>
        <taxon>Streptococcus mitis group</taxon>
    </lineage>
</organism>
<dbReference type="EMBL" id="CABEHV010000004">
    <property type="protein sequence ID" value="VTS19324.1"/>
    <property type="molecule type" value="Genomic_DNA"/>
</dbReference>
<evidence type="ECO:0000313" key="2">
    <source>
        <dbReference type="EMBL" id="VTS19324.1"/>
    </source>
</evidence>
<evidence type="ECO:0000256" key="1">
    <source>
        <dbReference type="SAM" id="Coils"/>
    </source>
</evidence>
<keyword evidence="1" id="KW-0175">Coiled coil</keyword>
<feature type="coiled-coil region" evidence="1">
    <location>
        <begin position="316"/>
        <end position="343"/>
    </location>
</feature>
<dbReference type="AlphaFoldDB" id="A0A4U9XZW4"/>
<sequence>MGYFIQPIVTDKAISETALAIQNREPLVFSRIALGSGRHRTDISKKNNIVQIVHSLQVTQSLATDVADTIRLTARFDNSRIEREMIVNEIGVFAKRGNHEEFMYMYTWAEQGDVIPPKTSAYVYRDYDFNTTISKNSQITIQYNATDLVYATVPELKATERKLQTNIDNHIRDTARHVSDQERTRWNGKADATHRHKVADIDGLEAIIGNQTTNKANQADLTAHINNRNNPHNVTKQQVGLGNVANVEQASKVDFQDHSNNRNNPHGVTKTQVGLGNVTNVEQASKQEFNAHATNSNNPHNVTKSQVGLGNVDNVRQASYESVEALKREVQEHEDRLNAIEYMFLQNDFTAPIRTEDGTEHTLLADENGHVIVADWKYRMEV</sequence>
<name>A0A4U9XZW4_STRMT</name>
<protein>
    <submittedName>
        <fullName evidence="2">Tail fiber protein</fullName>
    </submittedName>
</protein>
<evidence type="ECO:0000313" key="3">
    <source>
        <dbReference type="Proteomes" id="UP000387692"/>
    </source>
</evidence>